<evidence type="ECO:0000256" key="1">
    <source>
        <dbReference type="ARBA" id="ARBA00023054"/>
    </source>
</evidence>
<feature type="region of interest" description="Disordered" evidence="3">
    <location>
        <begin position="232"/>
        <end position="252"/>
    </location>
</feature>
<feature type="region of interest" description="Disordered" evidence="3">
    <location>
        <begin position="199"/>
        <end position="218"/>
    </location>
</feature>
<feature type="region of interest" description="Disordered" evidence="3">
    <location>
        <begin position="461"/>
        <end position="579"/>
    </location>
</feature>
<feature type="compositionally biased region" description="Basic and acidic residues" evidence="3">
    <location>
        <begin position="463"/>
        <end position="506"/>
    </location>
</feature>
<dbReference type="Pfam" id="PF01576">
    <property type="entry name" value="Myosin_tail_1"/>
    <property type="match status" value="1"/>
</dbReference>
<dbReference type="OrthoDB" id="6108017at2759"/>
<dbReference type="HOGENOM" id="CLU_022770_0_0_1"/>
<reference evidence="6" key="1">
    <citation type="journal article" date="2011" name="Science">
        <title>The plant cell wall-decomposing machinery underlies the functional diversity of forest fungi.</title>
        <authorList>
            <person name="Eastwood D.C."/>
            <person name="Floudas D."/>
            <person name="Binder M."/>
            <person name="Majcherczyk A."/>
            <person name="Schneider P."/>
            <person name="Aerts A."/>
            <person name="Asiegbu F.O."/>
            <person name="Baker S.E."/>
            <person name="Barry K."/>
            <person name="Bendiksby M."/>
            <person name="Blumentritt M."/>
            <person name="Coutinho P.M."/>
            <person name="Cullen D."/>
            <person name="de Vries R.P."/>
            <person name="Gathman A."/>
            <person name="Goodell B."/>
            <person name="Henrissat B."/>
            <person name="Ihrmark K."/>
            <person name="Kauserud H."/>
            <person name="Kohler A."/>
            <person name="LaButti K."/>
            <person name="Lapidus A."/>
            <person name="Lavin J.L."/>
            <person name="Lee Y.-H."/>
            <person name="Lindquist E."/>
            <person name="Lilly W."/>
            <person name="Lucas S."/>
            <person name="Morin E."/>
            <person name="Murat C."/>
            <person name="Oguiza J.A."/>
            <person name="Park J."/>
            <person name="Pisabarro A.G."/>
            <person name="Riley R."/>
            <person name="Rosling A."/>
            <person name="Salamov A."/>
            <person name="Schmidt O."/>
            <person name="Schmutz J."/>
            <person name="Skrede I."/>
            <person name="Stenlid J."/>
            <person name="Wiebenga A."/>
            <person name="Xie X."/>
            <person name="Kuees U."/>
            <person name="Hibbett D.S."/>
            <person name="Hoffmeister D."/>
            <person name="Hoegberg N."/>
            <person name="Martin F."/>
            <person name="Grigoriev I.V."/>
            <person name="Watkinson S.C."/>
        </authorList>
    </citation>
    <scope>NUCLEOTIDE SEQUENCE [LARGE SCALE GENOMIC DNA]</scope>
    <source>
        <strain evidence="6">strain S7.3</strain>
    </source>
</reference>
<feature type="domain" description="Myosin tail" evidence="4">
    <location>
        <begin position="350"/>
        <end position="558"/>
    </location>
</feature>
<dbReference type="InParanoid" id="F8QAV7"/>
<evidence type="ECO:0000259" key="4">
    <source>
        <dbReference type="Pfam" id="PF01576"/>
    </source>
</evidence>
<feature type="compositionally biased region" description="Basic and acidic residues" evidence="3">
    <location>
        <begin position="38"/>
        <end position="56"/>
    </location>
</feature>
<sequence>MWDKFQSTIDEERLSYTRLDESRKALLVQQRTSQAELEDFRTRAREHSQSKKQLESDLNDIKERLQSEMDENKGLLGANRELQTRLQELQISSTAAIAMQSELREALESYKHKTGSTSERLEVAEVARAKAARAEAFARRALADLEKAHTDTLAEKTNLQQSLEIAEKNLRGLQSKIENEGRESSHLDIQRHRLAEQLEDERKQHQKDIAERDFTTDQTRKKYQAELAQLSEELQSQRDIMSRLREDNRKTRSDYDELQLRFDDEVYNGGAWKKEKERMETKINDVTKAYEVSSAAQTEQQAQIVSLHSQVRELRGVLNDAEADRAMLQKARRALQAELEGIKLDHVDANKMTSDRELQKLQLKKQDLERSLEEQEDRVAMAFERMKKAESHANECQIELGNVRVENSELDKLNAHLEKQIKELNVRIVDLETKSYATSPRPTGLIRQLEGRIEELEAQLKQTSKDKNDPNRLLHSSDKAVRDAKFQLAESDRQRTRLEEERKSHEAQIQSLRQTLDKAQTEESNLQRSKRRAEREAADLKQKALNLEREVQRLRNRLDRPQSGLIDRSAPTSPRKAES</sequence>
<feature type="compositionally biased region" description="Basic and acidic residues" evidence="3">
    <location>
        <begin position="533"/>
        <end position="560"/>
    </location>
</feature>
<dbReference type="FunCoup" id="F8QAV7">
    <property type="interactions" value="104"/>
</dbReference>
<proteinExistence type="predicted"/>
<dbReference type="GO" id="GO:0016459">
    <property type="term" value="C:myosin complex"/>
    <property type="evidence" value="ECO:0007669"/>
    <property type="project" value="InterPro"/>
</dbReference>
<dbReference type="InterPro" id="IPR002928">
    <property type="entry name" value="Myosin_tail"/>
</dbReference>
<dbReference type="EMBL" id="GL945488">
    <property type="protein sequence ID" value="EGN94343.1"/>
    <property type="molecule type" value="Genomic_DNA"/>
</dbReference>
<gene>
    <name evidence="5" type="ORF">SERLA73DRAFT_188181</name>
</gene>
<feature type="coiled-coil region" evidence="2">
    <location>
        <begin position="156"/>
        <end position="183"/>
    </location>
</feature>
<dbReference type="OMA" id="GCEQLAR"/>
<accession>F8QAV7</accession>
<dbReference type="Gene3D" id="1.10.287.1490">
    <property type="match status" value="1"/>
</dbReference>
<evidence type="ECO:0000313" key="5">
    <source>
        <dbReference type="EMBL" id="EGN94343.1"/>
    </source>
</evidence>
<feature type="compositionally biased region" description="Basic and acidic residues" evidence="3">
    <location>
        <begin position="240"/>
        <end position="252"/>
    </location>
</feature>
<evidence type="ECO:0000256" key="3">
    <source>
        <dbReference type="SAM" id="MobiDB-lite"/>
    </source>
</evidence>
<dbReference type="STRING" id="936435.F8QAV7"/>
<feature type="region of interest" description="Disordered" evidence="3">
    <location>
        <begin position="37"/>
        <end position="56"/>
    </location>
</feature>
<evidence type="ECO:0000313" key="6">
    <source>
        <dbReference type="Proteomes" id="UP000008063"/>
    </source>
</evidence>
<organism evidence="6">
    <name type="scientific">Serpula lacrymans var. lacrymans (strain S7.3)</name>
    <name type="common">Dry rot fungus</name>
    <dbReference type="NCBI Taxonomy" id="936435"/>
    <lineage>
        <taxon>Eukaryota</taxon>
        <taxon>Fungi</taxon>
        <taxon>Dikarya</taxon>
        <taxon>Basidiomycota</taxon>
        <taxon>Agaricomycotina</taxon>
        <taxon>Agaricomycetes</taxon>
        <taxon>Agaricomycetidae</taxon>
        <taxon>Boletales</taxon>
        <taxon>Coniophorineae</taxon>
        <taxon>Serpulaceae</taxon>
        <taxon>Serpula</taxon>
    </lineage>
</organism>
<name>F8QAV7_SERL3</name>
<keyword evidence="6" id="KW-1185">Reference proteome</keyword>
<dbReference type="AlphaFoldDB" id="F8QAV7"/>
<protein>
    <recommendedName>
        <fullName evidence="4">Myosin tail domain-containing protein</fullName>
    </recommendedName>
</protein>
<evidence type="ECO:0000256" key="2">
    <source>
        <dbReference type="SAM" id="Coils"/>
    </source>
</evidence>
<keyword evidence="1 2" id="KW-0175">Coiled coil</keyword>
<dbReference type="Proteomes" id="UP000008063">
    <property type="component" value="Unassembled WGS sequence"/>
</dbReference>